<proteinExistence type="predicted"/>
<dbReference type="AlphaFoldDB" id="A0A1X7P106"/>
<evidence type="ECO:0000313" key="2">
    <source>
        <dbReference type="EMBL" id="SMH44432.1"/>
    </source>
</evidence>
<reference evidence="2" key="2">
    <citation type="submission" date="2017-04" db="EMBL/GenBank/DDBJ databases">
        <authorList>
            <person name="Afonso C.L."/>
            <person name="Miller P.J."/>
            <person name="Scott M.A."/>
            <person name="Spackman E."/>
            <person name="Goraichik I."/>
            <person name="Dimitrov K.M."/>
            <person name="Suarez D.L."/>
            <person name="Swayne D.E."/>
        </authorList>
    </citation>
    <scope>NUCLEOTIDE SEQUENCE [LARGE SCALE GENOMIC DNA]</scope>
    <source>
        <strain evidence="2">FDF-1</strain>
    </source>
</reference>
<dbReference type="EMBL" id="FXBN01000004">
    <property type="protein sequence ID" value="SMH44432.1"/>
    <property type="molecule type" value="Genomic_DNA"/>
</dbReference>
<evidence type="ECO:0000313" key="3">
    <source>
        <dbReference type="Proteomes" id="UP000193969"/>
    </source>
</evidence>
<keyword evidence="3" id="KW-1185">Reference proteome</keyword>
<reference evidence="1 4" key="3">
    <citation type="submission" date="2018-10" db="EMBL/GenBank/DDBJ databases">
        <title>Cultivation of a novel Methanohalophilus strain from Kebrit Deep of the Red Sea and a genomic comparison of members of the genus Methanohalophilus.</title>
        <authorList>
            <person name="Guan Y."/>
            <person name="Ngugi D.K."/>
            <person name="Stingl U."/>
        </authorList>
    </citation>
    <scope>NUCLEOTIDE SEQUENCE [LARGE SCALE GENOMIC DNA]</scope>
    <source>
        <strain evidence="1 4">DSM 7471</strain>
    </source>
</reference>
<dbReference type="EMBL" id="RJJH01000013">
    <property type="protein sequence ID" value="RNI10069.1"/>
    <property type="molecule type" value="Genomic_DNA"/>
</dbReference>
<organism evidence="2 3">
    <name type="scientific">Methanohalophilus portucalensis FDF-1</name>
    <dbReference type="NCBI Taxonomy" id="523843"/>
    <lineage>
        <taxon>Archaea</taxon>
        <taxon>Methanobacteriati</taxon>
        <taxon>Methanobacteriota</taxon>
        <taxon>Stenosarchaea group</taxon>
        <taxon>Methanomicrobia</taxon>
        <taxon>Methanosarcinales</taxon>
        <taxon>Methanosarcinaceae</taxon>
        <taxon>Methanohalophilus</taxon>
    </lineage>
</organism>
<dbReference type="Proteomes" id="UP000193969">
    <property type="component" value="Unassembled WGS sequence"/>
</dbReference>
<name>A0A1X7P106_9EURY</name>
<evidence type="ECO:0000313" key="1">
    <source>
        <dbReference type="EMBL" id="RNI10069.1"/>
    </source>
</evidence>
<reference evidence="3" key="1">
    <citation type="submission" date="2017-04" db="EMBL/GenBank/DDBJ databases">
        <authorList>
            <person name="Varghese N."/>
            <person name="Submissions S."/>
        </authorList>
    </citation>
    <scope>NUCLEOTIDE SEQUENCE [LARGE SCALE GENOMIC DNA]</scope>
    <source>
        <strain evidence="3">FDF-1</strain>
    </source>
</reference>
<dbReference type="Gene3D" id="3.40.50.300">
    <property type="entry name" value="P-loop containing nucleotide triphosphate hydrolases"/>
    <property type="match status" value="1"/>
</dbReference>
<accession>A0A1X7P106</accession>
<evidence type="ECO:0000313" key="4">
    <source>
        <dbReference type="Proteomes" id="UP000278252"/>
    </source>
</evidence>
<protein>
    <submittedName>
        <fullName evidence="2">Sulfotransferase family protein</fullName>
    </submittedName>
</protein>
<dbReference type="Pfam" id="PF13469">
    <property type="entry name" value="Sulfotransfer_3"/>
    <property type="match status" value="1"/>
</dbReference>
<dbReference type="SUPFAM" id="SSF52540">
    <property type="entry name" value="P-loop containing nucleoside triphosphate hydrolases"/>
    <property type="match status" value="1"/>
</dbReference>
<gene>
    <name evidence="1" type="ORF">EFE41_08420</name>
    <name evidence="2" type="ORF">SAMN06264941_2064</name>
</gene>
<keyword evidence="2" id="KW-0808">Transferase</keyword>
<dbReference type="GO" id="GO:0016740">
    <property type="term" value="F:transferase activity"/>
    <property type="evidence" value="ECO:0007669"/>
    <property type="project" value="UniProtKB-KW"/>
</dbReference>
<dbReference type="RefSeq" id="WP_085503717.1">
    <property type="nucleotide sequence ID" value="NZ_FXBN01000004.1"/>
</dbReference>
<dbReference type="InterPro" id="IPR027417">
    <property type="entry name" value="P-loop_NTPase"/>
</dbReference>
<sequence length="317" mass="36675">MDYQYLANTFSGGLINPISKIINKVYHSRNENPWLISGSPRSGTTWLAEVIASSEKSRLIWEPLQEGNPVKHNYVFSKRPLYLPDGNNQETDDSKQFFKQLLKGENLNFHTLRLVKYPRNILKTFKNERLIIKFVRGNGVVGYLYEHFNIPKPVVIIRHPCAVIASQLRMGRWDDHPHIDENLIKQYPHIKSVIENASSLEEQLAVTWAGDVLAAKLWENNIQIVYYEDLVLKGNVVLEKIFSEWGYNEVPENCLNKLNQPSSTSKYWSEDKSGMEKLKGWSEYLSDEQVSKISNTIKKIGINDYDDLTFLPKLNCR</sequence>
<dbReference type="OrthoDB" id="96665at2157"/>
<dbReference type="Proteomes" id="UP000278252">
    <property type="component" value="Unassembled WGS sequence"/>
</dbReference>